<feature type="signal peptide" evidence="3">
    <location>
        <begin position="1"/>
        <end position="19"/>
    </location>
</feature>
<keyword evidence="6" id="KW-1185">Reference proteome</keyword>
<evidence type="ECO:0000313" key="6">
    <source>
        <dbReference type="Proteomes" id="UP001642501"/>
    </source>
</evidence>
<dbReference type="PANTHER" id="PTHR47966">
    <property type="entry name" value="BETA-SITE APP-CLEAVING ENZYME, ISOFORM A-RELATED"/>
    <property type="match status" value="1"/>
</dbReference>
<evidence type="ECO:0000256" key="2">
    <source>
        <dbReference type="SAM" id="MobiDB-lite"/>
    </source>
</evidence>
<dbReference type="InterPro" id="IPR001461">
    <property type="entry name" value="Aspartic_peptidase_A1"/>
</dbReference>
<keyword evidence="3" id="KW-0732">Signal</keyword>
<dbReference type="SUPFAM" id="SSF50630">
    <property type="entry name" value="Acid proteases"/>
    <property type="match status" value="1"/>
</dbReference>
<evidence type="ECO:0000259" key="4">
    <source>
        <dbReference type="PROSITE" id="PS51767"/>
    </source>
</evidence>
<dbReference type="Proteomes" id="UP001642501">
    <property type="component" value="Unassembled WGS sequence"/>
</dbReference>
<dbReference type="Gene3D" id="2.40.70.10">
    <property type="entry name" value="Acid Proteases"/>
    <property type="match status" value="2"/>
</dbReference>
<proteinExistence type="inferred from homology"/>
<evidence type="ECO:0000256" key="3">
    <source>
        <dbReference type="SAM" id="SignalP"/>
    </source>
</evidence>
<organism evidence="5 6">
    <name type="scientific">Sporothrix epigloea</name>
    <dbReference type="NCBI Taxonomy" id="1892477"/>
    <lineage>
        <taxon>Eukaryota</taxon>
        <taxon>Fungi</taxon>
        <taxon>Dikarya</taxon>
        <taxon>Ascomycota</taxon>
        <taxon>Pezizomycotina</taxon>
        <taxon>Sordariomycetes</taxon>
        <taxon>Sordariomycetidae</taxon>
        <taxon>Ophiostomatales</taxon>
        <taxon>Ophiostomataceae</taxon>
        <taxon>Sporothrix</taxon>
    </lineage>
</organism>
<dbReference type="EMBL" id="CAWUOM010000220">
    <property type="protein sequence ID" value="CAK7275329.1"/>
    <property type="molecule type" value="Genomic_DNA"/>
</dbReference>
<dbReference type="InterPro" id="IPR033121">
    <property type="entry name" value="PEPTIDASE_A1"/>
</dbReference>
<protein>
    <recommendedName>
        <fullName evidence="4">Peptidase A1 domain-containing protein</fullName>
    </recommendedName>
</protein>
<feature type="region of interest" description="Disordered" evidence="2">
    <location>
        <begin position="465"/>
        <end position="518"/>
    </location>
</feature>
<evidence type="ECO:0000313" key="5">
    <source>
        <dbReference type="EMBL" id="CAK7275329.1"/>
    </source>
</evidence>
<feature type="domain" description="Peptidase A1" evidence="4">
    <location>
        <begin position="147"/>
        <end position="455"/>
    </location>
</feature>
<name>A0ABP0E4F3_9PEZI</name>
<dbReference type="PANTHER" id="PTHR47966:SF75">
    <property type="entry name" value="ENDOPEPTIDASE (CTSD), PUTATIVE (AFU_ORTHOLOGUE AFUA_4G07040)-RELATED"/>
    <property type="match status" value="1"/>
</dbReference>
<feature type="chain" id="PRO_5046342224" description="Peptidase A1 domain-containing protein" evidence="3">
    <location>
        <begin position="20"/>
        <end position="566"/>
    </location>
</feature>
<dbReference type="PROSITE" id="PS51767">
    <property type="entry name" value="PEPTIDASE_A1"/>
    <property type="match status" value="1"/>
</dbReference>
<comment type="similarity">
    <text evidence="1">Belongs to the peptidase A1 family.</text>
</comment>
<feature type="compositionally biased region" description="Low complexity" evidence="2">
    <location>
        <begin position="468"/>
        <end position="518"/>
    </location>
</feature>
<evidence type="ECO:0000256" key="1">
    <source>
        <dbReference type="ARBA" id="ARBA00007447"/>
    </source>
</evidence>
<comment type="caution">
    <text evidence="5">The sequence shown here is derived from an EMBL/GenBank/DDBJ whole genome shotgun (WGS) entry which is preliminary data.</text>
</comment>
<accession>A0ABP0E4F3</accession>
<reference evidence="5 6" key="1">
    <citation type="submission" date="2024-01" db="EMBL/GenBank/DDBJ databases">
        <authorList>
            <person name="Allen C."/>
            <person name="Tagirdzhanova G."/>
        </authorList>
    </citation>
    <scope>NUCLEOTIDE SEQUENCE [LARGE SCALE GENOMIC DNA]</scope>
    <source>
        <strain evidence="5 6">CBS 573.63</strain>
    </source>
</reference>
<dbReference type="InterPro" id="IPR034164">
    <property type="entry name" value="Pepsin-like_dom"/>
</dbReference>
<gene>
    <name evidence="5" type="ORF">SEPCBS57363_006625</name>
</gene>
<dbReference type="CDD" id="cd05471">
    <property type="entry name" value="pepsin_like"/>
    <property type="match status" value="1"/>
</dbReference>
<sequence length="566" mass="59231">MVSRQFLLQLIFWTAAAQAFFPWFPPSVCAEDNNLCKAQLSPLSEDVADVAKKKRQLLSANKADGMTFKIGRRTSKHHRTVRHESLKARVEGIADRLAKNHVQENHATPISTGSHKKRENNFAVVSAATPTTSNAVGIDQDGTDFSYFIQAEFGLAKTPMLMLLDTGAGTTWVMGSNCASSACTMHDSFGPSDSKTLQTSDETFSIAYGSGTVAGNLASDSFTITPDLSLMMSFGIANTTSDDFTQFPFDGILGLSLREGATDNFWKTVEAAKILTQNIFGVALWRNADGGTNTGEIIFGATDPTKYIGSIAYTSVDSSADGDWAIAMDDIGYNDVKAGITKRLAYIDTGTTYVFGPAADVATLHAKIPGAISLDGGVTYTVPCSSNQPLTVYFSGVAYSIASIDWLSPASTAGGNCTSNIYGHAVVANAWLLGDLFIKNVYAVFDVDRSRIGFATQATAGVASVPGLTTPTSDSSSNNSGSPLGASSVTSVISATMTPSSSTASGSDDDSSLPGLSSHETAGTVVAKSSSAVLPKSTVVTSPADHIRCGFYASVACCVVAIAMVA</sequence>
<dbReference type="Pfam" id="PF00026">
    <property type="entry name" value="Asp"/>
    <property type="match status" value="1"/>
</dbReference>
<dbReference type="PRINTS" id="PR00792">
    <property type="entry name" value="PEPSIN"/>
</dbReference>
<dbReference type="InterPro" id="IPR021109">
    <property type="entry name" value="Peptidase_aspartic_dom_sf"/>
</dbReference>